<dbReference type="AlphaFoldDB" id="A0AAN5CW24"/>
<sequence>FPRPFRFQNLLVESMALEKQDSLELLMEKHKEVGAKAILLLRYAIKHIEESLMGTFNEIPVVDYEDQPVFTQEIGTLVAYQIQRSTPGFDENEVNAEEAELYRIAKFLSNGASLTKEQVDEYIKKRCVI</sequence>
<evidence type="ECO:0000313" key="1">
    <source>
        <dbReference type="EMBL" id="GMR51963.1"/>
    </source>
</evidence>
<protein>
    <submittedName>
        <fullName evidence="1">Uncharacterized protein</fullName>
    </submittedName>
</protein>
<dbReference type="EMBL" id="BTRK01000005">
    <property type="protein sequence ID" value="GMR51963.1"/>
    <property type="molecule type" value="Genomic_DNA"/>
</dbReference>
<comment type="caution">
    <text evidence="1">The sequence shown here is derived from an EMBL/GenBank/DDBJ whole genome shotgun (WGS) entry which is preliminary data.</text>
</comment>
<reference evidence="2" key="1">
    <citation type="submission" date="2022-10" db="EMBL/GenBank/DDBJ databases">
        <title>Genome assembly of Pristionchus species.</title>
        <authorList>
            <person name="Yoshida K."/>
            <person name="Sommer R.J."/>
        </authorList>
    </citation>
    <scope>NUCLEOTIDE SEQUENCE [LARGE SCALE GENOMIC DNA]</scope>
    <source>
        <strain evidence="2">RS5460</strain>
    </source>
</reference>
<evidence type="ECO:0000313" key="2">
    <source>
        <dbReference type="Proteomes" id="UP001328107"/>
    </source>
</evidence>
<name>A0AAN5CW24_9BILA</name>
<proteinExistence type="predicted"/>
<gene>
    <name evidence="1" type="ORF">PMAYCL1PPCAC_22158</name>
</gene>
<keyword evidence="2" id="KW-1185">Reference proteome</keyword>
<organism evidence="1 2">
    <name type="scientific">Pristionchus mayeri</name>
    <dbReference type="NCBI Taxonomy" id="1317129"/>
    <lineage>
        <taxon>Eukaryota</taxon>
        <taxon>Metazoa</taxon>
        <taxon>Ecdysozoa</taxon>
        <taxon>Nematoda</taxon>
        <taxon>Chromadorea</taxon>
        <taxon>Rhabditida</taxon>
        <taxon>Rhabditina</taxon>
        <taxon>Diplogasteromorpha</taxon>
        <taxon>Diplogasteroidea</taxon>
        <taxon>Neodiplogasteridae</taxon>
        <taxon>Pristionchus</taxon>
    </lineage>
</organism>
<dbReference type="Proteomes" id="UP001328107">
    <property type="component" value="Unassembled WGS sequence"/>
</dbReference>
<feature type="non-terminal residue" evidence="1">
    <location>
        <position position="1"/>
    </location>
</feature>
<accession>A0AAN5CW24</accession>